<dbReference type="HAMAP" id="MF_01486">
    <property type="entry name" value="RecC"/>
    <property type="match status" value="1"/>
</dbReference>
<evidence type="ECO:0000256" key="7">
    <source>
        <dbReference type="ARBA" id="ARBA00022840"/>
    </source>
</evidence>
<dbReference type="InterPro" id="IPR041500">
    <property type="entry name" value="RecC_C"/>
</dbReference>
<keyword evidence="1 10" id="KW-0540">Nuclease</keyword>
<keyword evidence="13" id="KW-1185">Reference proteome</keyword>
<dbReference type="GO" id="GO:0008854">
    <property type="term" value="F:exodeoxyribonuclease V activity"/>
    <property type="evidence" value="ECO:0007669"/>
    <property type="project" value="InterPro"/>
</dbReference>
<proteinExistence type="inferred from homology"/>
<dbReference type="PANTHER" id="PTHR30591">
    <property type="entry name" value="RECBCD ENZYME SUBUNIT RECC"/>
    <property type="match status" value="1"/>
</dbReference>
<dbReference type="GO" id="GO:0009338">
    <property type="term" value="C:exodeoxyribonuclease V complex"/>
    <property type="evidence" value="ECO:0007669"/>
    <property type="project" value="InterPro"/>
</dbReference>
<comment type="subunit">
    <text evidence="10">Heterotrimer of RecB, RecC and RecD. All subunits contribute to DNA-binding.</text>
</comment>
<dbReference type="PIRSF" id="PIRSF000980">
    <property type="entry name" value="RecC"/>
    <property type="match status" value="1"/>
</dbReference>
<dbReference type="EMBL" id="JOJP01000001">
    <property type="protein sequence ID" value="KEI71584.1"/>
    <property type="molecule type" value="Genomic_DNA"/>
</dbReference>
<dbReference type="Proteomes" id="UP000027997">
    <property type="component" value="Unassembled WGS sequence"/>
</dbReference>
<dbReference type="GO" id="GO:0005524">
    <property type="term" value="F:ATP binding"/>
    <property type="evidence" value="ECO:0007669"/>
    <property type="project" value="UniProtKB-UniRule"/>
</dbReference>
<evidence type="ECO:0000256" key="9">
    <source>
        <dbReference type="ARBA" id="ARBA00023204"/>
    </source>
</evidence>
<dbReference type="InterPro" id="IPR011335">
    <property type="entry name" value="Restrct_endonuc-II-like"/>
</dbReference>
<name>A0A081KBQ8_9GAMM</name>
<dbReference type="Pfam" id="PF04257">
    <property type="entry name" value="Exonuc_V_gamma"/>
    <property type="match status" value="1"/>
</dbReference>
<dbReference type="SUPFAM" id="SSF52980">
    <property type="entry name" value="Restriction endonuclease-like"/>
    <property type="match status" value="1"/>
</dbReference>
<evidence type="ECO:0000313" key="12">
    <source>
        <dbReference type="EMBL" id="KEI71584.1"/>
    </source>
</evidence>
<dbReference type="NCBIfam" id="TIGR01450">
    <property type="entry name" value="recC"/>
    <property type="match status" value="1"/>
</dbReference>
<dbReference type="Gene3D" id="1.10.10.990">
    <property type="match status" value="1"/>
</dbReference>
<dbReference type="Gene3D" id="3.40.50.10930">
    <property type="match status" value="1"/>
</dbReference>
<dbReference type="eggNOG" id="COG1330">
    <property type="taxonomic scope" value="Bacteria"/>
</dbReference>
<evidence type="ECO:0000256" key="8">
    <source>
        <dbReference type="ARBA" id="ARBA00023125"/>
    </source>
</evidence>
<protein>
    <recommendedName>
        <fullName evidence="10">RecBCD enzyme subunit RecC</fullName>
    </recommendedName>
    <alternativeName>
        <fullName evidence="10">Exonuclease V subunit RecC</fullName>
        <shortName evidence="10">ExoV subunit RecC</shortName>
    </alternativeName>
    <alternativeName>
        <fullName evidence="10">Helicase/nuclease RecBCD subunit RecC</fullName>
    </alternativeName>
</protein>
<comment type="miscellaneous">
    <text evidence="10">In the RecBCD complex, RecB has a slow 3'-5' helicase, an exonuclease activity and loads RecA onto ssDNA, RecD has a fast 5'-3' helicase activity, while RecC stimulates the ATPase and processivity of the RecB helicase and contributes to recognition of the Chi site.</text>
</comment>
<evidence type="ECO:0000313" key="13">
    <source>
        <dbReference type="Proteomes" id="UP000027997"/>
    </source>
</evidence>
<accession>A0A081KBQ8</accession>
<keyword evidence="9 10" id="KW-0234">DNA repair</keyword>
<dbReference type="Gene3D" id="3.40.50.300">
    <property type="entry name" value="P-loop containing nucleotide triphosphate hydrolases"/>
    <property type="match status" value="2"/>
</dbReference>
<dbReference type="Pfam" id="PF17946">
    <property type="entry name" value="RecC_C"/>
    <property type="match status" value="1"/>
</dbReference>
<evidence type="ECO:0000256" key="3">
    <source>
        <dbReference type="ARBA" id="ARBA00022763"/>
    </source>
</evidence>
<keyword evidence="4 10" id="KW-0378">Hydrolase</keyword>
<organism evidence="12 13">
    <name type="scientific">Endozoicomonas elysicola</name>
    <dbReference type="NCBI Taxonomy" id="305900"/>
    <lineage>
        <taxon>Bacteria</taxon>
        <taxon>Pseudomonadati</taxon>
        <taxon>Pseudomonadota</taxon>
        <taxon>Gammaproteobacteria</taxon>
        <taxon>Oceanospirillales</taxon>
        <taxon>Endozoicomonadaceae</taxon>
        <taxon>Endozoicomonas</taxon>
    </lineage>
</organism>
<dbReference type="InterPro" id="IPR027417">
    <property type="entry name" value="P-loop_NTPase"/>
</dbReference>
<dbReference type="InterPro" id="IPR006697">
    <property type="entry name" value="RecC"/>
</dbReference>
<keyword evidence="7 10" id="KW-0067">ATP-binding</keyword>
<feature type="domain" description="RecC C-terminal" evidence="11">
    <location>
        <begin position="825"/>
        <end position="1056"/>
    </location>
</feature>
<evidence type="ECO:0000256" key="10">
    <source>
        <dbReference type="HAMAP-Rule" id="MF_01486"/>
    </source>
</evidence>
<comment type="function">
    <text evidence="10">A helicase/nuclease that prepares dsDNA breaks (DSB) for recombinational DNA repair. Binds to DSBs and unwinds DNA via a highly rapid and processive ATP-dependent bidirectional helicase activity. Unwinds dsDNA until it encounters a Chi (crossover hotspot instigator) sequence from the 3' direction. Cuts ssDNA a few nucleotides 3' to the Chi site. The properties and activities of the enzyme are changed at Chi. The Chi-altered holoenzyme produces a long 3'-ssDNA overhang and facilitates RecA-binding to the ssDNA for homologous DNA recombination and repair. Holoenzyme degrades any linearized DNA that is unable to undergo homologous recombination. In the holoenzyme this subunit recognizes the wild-type Chi sequence, and when added to isolated RecB increases its ATP-dependent helicase processivity.</text>
</comment>
<keyword evidence="8 10" id="KW-0238">DNA-binding</keyword>
<evidence type="ECO:0000256" key="2">
    <source>
        <dbReference type="ARBA" id="ARBA00022741"/>
    </source>
</evidence>
<evidence type="ECO:0000256" key="1">
    <source>
        <dbReference type="ARBA" id="ARBA00022722"/>
    </source>
</evidence>
<evidence type="ECO:0000256" key="4">
    <source>
        <dbReference type="ARBA" id="ARBA00022801"/>
    </source>
</evidence>
<comment type="similarity">
    <text evidence="10">Belongs to the RecC family.</text>
</comment>
<dbReference type="GO" id="GO:0003678">
    <property type="term" value="F:DNA helicase activity"/>
    <property type="evidence" value="ECO:0007669"/>
    <property type="project" value="UniProtKB-UniRule"/>
</dbReference>
<keyword evidence="2 10" id="KW-0547">Nucleotide-binding</keyword>
<dbReference type="SUPFAM" id="SSF52540">
    <property type="entry name" value="P-loop containing nucleoside triphosphate hydrolases"/>
    <property type="match status" value="2"/>
</dbReference>
<keyword evidence="3 10" id="KW-0227">DNA damage</keyword>
<comment type="caution">
    <text evidence="12">The sequence shown here is derived from an EMBL/GenBank/DDBJ whole genome shotgun (WGS) entry which is preliminary data.</text>
</comment>
<dbReference type="AlphaFoldDB" id="A0A081KBQ8"/>
<dbReference type="Gene3D" id="1.10.10.160">
    <property type="match status" value="1"/>
</dbReference>
<keyword evidence="6 10" id="KW-0269">Exonuclease</keyword>
<evidence type="ECO:0000256" key="6">
    <source>
        <dbReference type="ARBA" id="ARBA00022839"/>
    </source>
</evidence>
<reference evidence="12 13" key="1">
    <citation type="submission" date="2014-06" db="EMBL/GenBank/DDBJ databases">
        <title>Whole Genome Sequences of Three Symbiotic Endozoicomonas Bacteria.</title>
        <authorList>
            <person name="Neave M.J."/>
            <person name="Apprill A."/>
            <person name="Voolstra C.R."/>
        </authorList>
    </citation>
    <scope>NUCLEOTIDE SEQUENCE [LARGE SCALE GENOMIC DNA]</scope>
    <source>
        <strain evidence="12 13">DSM 22380</strain>
    </source>
</reference>
<keyword evidence="5 10" id="KW-0347">Helicase</keyword>
<dbReference type="InterPro" id="IPR013986">
    <property type="entry name" value="DExx_box_DNA_helicase_dom_sf"/>
</dbReference>
<dbReference type="CDD" id="cd22353">
    <property type="entry name" value="RecC_C-like"/>
    <property type="match status" value="1"/>
</dbReference>
<dbReference type="STRING" id="305900.GV64_13295"/>
<gene>
    <name evidence="10" type="primary">recC</name>
    <name evidence="12" type="ORF">GV64_13295</name>
</gene>
<evidence type="ECO:0000259" key="11">
    <source>
        <dbReference type="Pfam" id="PF17946"/>
    </source>
</evidence>
<dbReference type="RefSeq" id="WP_020583266.1">
    <property type="nucleotide sequence ID" value="NZ_JOJP01000001.1"/>
</dbReference>
<dbReference type="GO" id="GO:0000724">
    <property type="term" value="P:double-strand break repair via homologous recombination"/>
    <property type="evidence" value="ECO:0007669"/>
    <property type="project" value="UniProtKB-UniRule"/>
</dbReference>
<evidence type="ECO:0000256" key="5">
    <source>
        <dbReference type="ARBA" id="ARBA00022806"/>
    </source>
</evidence>
<dbReference type="PANTHER" id="PTHR30591:SF1">
    <property type="entry name" value="RECBCD ENZYME SUBUNIT RECC"/>
    <property type="match status" value="1"/>
</dbReference>
<sequence>MLTIYHSNHLDVLKDLLVELLRQNPPGNPLEDEQILVQSPGMAQWLRLELAKGLGIAAGINFPLPASFLWQMYTRVLPDVPRRSAFNKESMTWKLMDLLDSLKQDPDFSALLQYLTNDQDDIRKFQLSGKIADIFDQYLVYRPDWILDWEQENDTPLITSDQPWQPKLWRALVARTAQLDQSPWHRANMHHRFLQSMINNNDHTQLPKRLFVFGISALPPHFVESLEAISYNCDVHFMVANPCQHYWGDERDPKYLRKLATRKLLDRQKKSRSDDTAAGKSWFSKEGHSIDSLGAFGNLDSIGNPLLGSMGKLGRDYFHQLHDLNAFDIDVFVSDHKDTILGNLQKDIFELHDRTAQGGQTQRESDHSLQFHSCHSPLREVEVLYDNLLQMFEKNPELTPKDIVIMLPDIDSYTPWIQAVFGSIDDHRRIPYAISDISAKSEHPILSAFLKLLELDKSRCTAPELMELLEVPAIQSRFKLTTSDLDILRQWTHESGIRWGITPAHQSRFDLPELQANSWLFGIKRMLLGYAMPENTGVYSNILPLDSVQGMNAVLAGYLASFIDSAEQLLSELDENRTIEAWIQFTHQLLEHFFLPRSEEDESALRMVRETLSHLYEQLQEAGYNQPLSRSVFISYLTERLTQERSSQRFLAGQVNFCTLMPMRSIPFKVVCLLGMNDGAYPRSIAPVGFDLIARHSRRGDRSRRVDDRYLFLEALLSAQDSLYISFVGRRIQDNSERIPSVLVTELLNYCEQGFSLKPEQLVIEHPLQPFSHKNFLPLSGGGDQDRPSFYSYIKEWLPAANRNEDKPAQFIQTRLPVEEGFNFKEVELAELLRFYNNPCRYFFNRRLKVYFSTQDQALEETEAFTMGPLENYQLKTELLDSLIARVEPERLIKRLQSTGELPHSAFGQLLLEEQITALRPMSEKLRLQLENIFEDREVNLHIPRREPSSEHLTDKPVHLTGWLKGFCSSGMLRYRPATFKGKDLIRSWIEHLCLCMTENPEVTRIHDPEKERLLPVIPRQEAEMHLATLIYYFHLGQNLPFPWFPETAYSWLNADPDNNTDKAEKAAEKAFSGDDFRLRGECNDDYIQRVYPELTPVFTEMTSLTQEILAPAFACLQEVQP</sequence>
<dbReference type="GO" id="GO:0003677">
    <property type="term" value="F:DNA binding"/>
    <property type="evidence" value="ECO:0007669"/>
    <property type="project" value="UniProtKB-UniRule"/>
</dbReference>